<reference evidence="1 2" key="1">
    <citation type="submission" date="2019-03" db="EMBL/GenBank/DDBJ databases">
        <title>Single cell metagenomics reveals metabolic interactions within the superorganism composed of flagellate Streblomastix strix and complex community of Bacteroidetes bacteria on its surface.</title>
        <authorList>
            <person name="Treitli S.C."/>
            <person name="Kolisko M."/>
            <person name="Husnik F."/>
            <person name="Keeling P."/>
            <person name="Hampl V."/>
        </authorList>
    </citation>
    <scope>NUCLEOTIDE SEQUENCE [LARGE SCALE GENOMIC DNA]</scope>
    <source>
        <strain evidence="1">ST1C</strain>
    </source>
</reference>
<dbReference type="EMBL" id="SNRW01019756">
    <property type="protein sequence ID" value="KAA6366084.1"/>
    <property type="molecule type" value="Genomic_DNA"/>
</dbReference>
<organism evidence="1 2">
    <name type="scientific">Streblomastix strix</name>
    <dbReference type="NCBI Taxonomy" id="222440"/>
    <lineage>
        <taxon>Eukaryota</taxon>
        <taxon>Metamonada</taxon>
        <taxon>Preaxostyla</taxon>
        <taxon>Oxymonadida</taxon>
        <taxon>Streblomastigidae</taxon>
        <taxon>Streblomastix</taxon>
    </lineage>
</organism>
<dbReference type="AlphaFoldDB" id="A0A5J4U746"/>
<gene>
    <name evidence="1" type="ORF">EZS28_038389</name>
</gene>
<feature type="non-terminal residue" evidence="1">
    <location>
        <position position="158"/>
    </location>
</feature>
<protein>
    <submittedName>
        <fullName evidence="1">Uncharacterized protein</fullName>
    </submittedName>
</protein>
<evidence type="ECO:0000313" key="1">
    <source>
        <dbReference type="EMBL" id="KAA6366084.1"/>
    </source>
</evidence>
<dbReference type="Proteomes" id="UP000324800">
    <property type="component" value="Unassembled WGS sequence"/>
</dbReference>
<accession>A0A5J4U746</accession>
<comment type="caution">
    <text evidence="1">The sequence shown here is derived from an EMBL/GenBank/DDBJ whole genome shotgun (WGS) entry which is preliminary data.</text>
</comment>
<sequence length="158" mass="18659">MIETILNEMMWVVLMQNGTMMQMTVFKDKEVINEVDFDIGRMRNLYHSVKEVVNFGDVFESHKPQEEQQHLLMVVEYSVDFQNVKLYFQIHSSQHSMNEIVLMRLIVLNSLIQILEFEDVLLMIQIRSVGIYYQLLSIHGNMDVSDNDEHCISHPDHI</sequence>
<name>A0A5J4U746_9EUKA</name>
<proteinExistence type="predicted"/>
<evidence type="ECO:0000313" key="2">
    <source>
        <dbReference type="Proteomes" id="UP000324800"/>
    </source>
</evidence>